<dbReference type="InterPro" id="IPR011042">
    <property type="entry name" value="6-blade_b-propeller_TolB-like"/>
</dbReference>
<dbReference type="AlphaFoldDB" id="A0A0F9HMY0"/>
<dbReference type="EMBL" id="LAZR01016416">
    <property type="protein sequence ID" value="KKM04602.1"/>
    <property type="molecule type" value="Genomic_DNA"/>
</dbReference>
<name>A0A0F9HMY0_9ZZZZ</name>
<protein>
    <recommendedName>
        <fullName evidence="2">Dipeptidylpeptidase IV N-terminal domain-containing protein</fullName>
    </recommendedName>
</protein>
<accession>A0A0F9HMY0</accession>
<evidence type="ECO:0000313" key="1">
    <source>
        <dbReference type="EMBL" id="KKM04602.1"/>
    </source>
</evidence>
<evidence type="ECO:0008006" key="2">
    <source>
        <dbReference type="Google" id="ProtNLM"/>
    </source>
</evidence>
<reference evidence="1" key="1">
    <citation type="journal article" date="2015" name="Nature">
        <title>Complex archaea that bridge the gap between prokaryotes and eukaryotes.</title>
        <authorList>
            <person name="Spang A."/>
            <person name="Saw J.H."/>
            <person name="Jorgensen S.L."/>
            <person name="Zaremba-Niedzwiedzka K."/>
            <person name="Martijn J."/>
            <person name="Lind A.E."/>
            <person name="van Eijk R."/>
            <person name="Schleper C."/>
            <person name="Guy L."/>
            <person name="Ettema T.J."/>
        </authorList>
    </citation>
    <scope>NUCLEOTIDE SEQUENCE</scope>
</reference>
<sequence>MQSNFSLYYLKITLMFVTIILLAPLVTPSYADWLKPIYVPEKPLIPHWIQISAQHWSGGLISDSDFIHTIDYLIVSGMIDVSINEFSDSHVMIPSWYKKTANLWASGHIPDEDFLNSIKYLVNKRVILPSYVELIGTADYFLTVDSEEVQFTPESNELFKIQHTTKNTIDLFSRNVSLTDVLDGKKIRIMGLFNKTFEESNANFSALPVFLVLHLEILSEENVPVEPDIRAIYGIADEEKNWKIMSTSLDGFDKDIIASFDFNHLEDQRPIHALDIKLSPNGKYFLYSFAKDTPDSLWLVDIETKERKLIVTKKDNQHLSEYFWSPDSKKFTYSLSDTTSPCQYCVMPLYNILGPWYIYDIEKETKQMIRDKEGSLNLLGWWDNNFLVFVQFELRFEQFPIHLFNINWKTTKPLIETEYLPTVLINQEYGTRVFQSMMDLKTCQILIINERTSKESIISQNNTSCASDY</sequence>
<dbReference type="Gene3D" id="2.120.10.30">
    <property type="entry name" value="TolB, C-terminal domain"/>
    <property type="match status" value="1"/>
</dbReference>
<dbReference type="SUPFAM" id="SSF50993">
    <property type="entry name" value="Peptidase/esterase 'gauge' domain"/>
    <property type="match status" value="1"/>
</dbReference>
<gene>
    <name evidence="1" type="ORF">LCGC14_1762560</name>
</gene>
<organism evidence="1">
    <name type="scientific">marine sediment metagenome</name>
    <dbReference type="NCBI Taxonomy" id="412755"/>
    <lineage>
        <taxon>unclassified sequences</taxon>
        <taxon>metagenomes</taxon>
        <taxon>ecological metagenomes</taxon>
    </lineage>
</organism>
<comment type="caution">
    <text evidence="1">The sequence shown here is derived from an EMBL/GenBank/DDBJ whole genome shotgun (WGS) entry which is preliminary data.</text>
</comment>
<proteinExistence type="predicted"/>
<feature type="non-terminal residue" evidence="1">
    <location>
        <position position="469"/>
    </location>
</feature>